<feature type="transmembrane region" description="Helical" evidence="7">
    <location>
        <begin position="262"/>
        <end position="284"/>
    </location>
</feature>
<dbReference type="CDD" id="cd06261">
    <property type="entry name" value="TM_PBP2"/>
    <property type="match status" value="1"/>
</dbReference>
<feature type="transmembrane region" description="Helical" evidence="7">
    <location>
        <begin position="71"/>
        <end position="92"/>
    </location>
</feature>
<dbReference type="PANTHER" id="PTHR30193">
    <property type="entry name" value="ABC TRANSPORTER PERMEASE PROTEIN"/>
    <property type="match status" value="1"/>
</dbReference>
<dbReference type="InterPro" id="IPR000515">
    <property type="entry name" value="MetI-like"/>
</dbReference>
<keyword evidence="5 7" id="KW-1133">Transmembrane helix</keyword>
<feature type="transmembrane region" description="Helical" evidence="7">
    <location>
        <begin position="199"/>
        <end position="222"/>
    </location>
</feature>
<evidence type="ECO:0000256" key="1">
    <source>
        <dbReference type="ARBA" id="ARBA00004651"/>
    </source>
</evidence>
<evidence type="ECO:0000256" key="2">
    <source>
        <dbReference type="ARBA" id="ARBA00022448"/>
    </source>
</evidence>
<dbReference type="EMBL" id="JBHSMI010000028">
    <property type="protein sequence ID" value="MFC5404932.1"/>
    <property type="molecule type" value="Genomic_DNA"/>
</dbReference>
<evidence type="ECO:0000313" key="10">
    <source>
        <dbReference type="Proteomes" id="UP001596113"/>
    </source>
</evidence>
<accession>A0ABW0I0Y4</accession>
<dbReference type="Proteomes" id="UP001596113">
    <property type="component" value="Unassembled WGS sequence"/>
</dbReference>
<keyword evidence="4 7" id="KW-0812">Transmembrane</keyword>
<keyword evidence="6 7" id="KW-0472">Membrane</keyword>
<dbReference type="RefSeq" id="WP_378135667.1">
    <property type="nucleotide sequence ID" value="NZ_JBHSMI010000028.1"/>
</dbReference>
<dbReference type="PROSITE" id="PS50928">
    <property type="entry name" value="ABC_TM1"/>
    <property type="match status" value="1"/>
</dbReference>
<protein>
    <submittedName>
        <fullName evidence="9">Carbohydrate ABC transporter permease</fullName>
    </submittedName>
</protein>
<dbReference type="SUPFAM" id="SSF161098">
    <property type="entry name" value="MetI-like"/>
    <property type="match status" value="1"/>
</dbReference>
<comment type="caution">
    <text evidence="9">The sequence shown here is derived from an EMBL/GenBank/DDBJ whole genome shotgun (WGS) entry which is preliminary data.</text>
</comment>
<organism evidence="9 10">
    <name type="scientific">Cohnella soli</name>
    <dbReference type="NCBI Taxonomy" id="425005"/>
    <lineage>
        <taxon>Bacteria</taxon>
        <taxon>Bacillati</taxon>
        <taxon>Bacillota</taxon>
        <taxon>Bacilli</taxon>
        <taxon>Bacillales</taxon>
        <taxon>Paenibacillaceae</taxon>
        <taxon>Cohnella</taxon>
    </lineage>
</organism>
<evidence type="ECO:0000313" key="9">
    <source>
        <dbReference type="EMBL" id="MFC5404932.1"/>
    </source>
</evidence>
<keyword evidence="2 7" id="KW-0813">Transport</keyword>
<evidence type="ECO:0000256" key="4">
    <source>
        <dbReference type="ARBA" id="ARBA00022692"/>
    </source>
</evidence>
<evidence type="ECO:0000256" key="3">
    <source>
        <dbReference type="ARBA" id="ARBA00022475"/>
    </source>
</evidence>
<gene>
    <name evidence="9" type="ORF">ACFPOF_19500</name>
</gene>
<sequence length="292" mass="32621">MNEKKVYPLAFLIPAVVVYSLLFFIPSLFSFYYSMTDWNGFNDRMNFIGLDNYRQLFDDTSGFVHYFKNTVIFGLATTLLKNVIGLGLAILLNEGLKSRNALRTIFFIPYSLSPLIIGLIFASVFDANHGLLNNALSAVGLSSWTKGWLIDTLYAMPAVISVETWKFVGFNMIIYLAGLQMIDKAYYEAASIDGASRRAKFFQITMPLIMPAFTINLILNLINGFKVFDLIFVLTRGGPGNVTEVMNTAVFREFSAGRYGSATAIGVVLFLMTTVIALSVLSMLSRRTEVER</sequence>
<feature type="transmembrane region" description="Helical" evidence="7">
    <location>
        <begin position="154"/>
        <end position="178"/>
    </location>
</feature>
<proteinExistence type="inferred from homology"/>
<keyword evidence="10" id="KW-1185">Reference proteome</keyword>
<dbReference type="InterPro" id="IPR051393">
    <property type="entry name" value="ABC_transporter_permease"/>
</dbReference>
<dbReference type="Gene3D" id="1.10.3720.10">
    <property type="entry name" value="MetI-like"/>
    <property type="match status" value="1"/>
</dbReference>
<dbReference type="Pfam" id="PF00528">
    <property type="entry name" value="BPD_transp_1"/>
    <property type="match status" value="1"/>
</dbReference>
<dbReference type="PANTHER" id="PTHR30193:SF37">
    <property type="entry name" value="INNER MEMBRANE ABC TRANSPORTER PERMEASE PROTEIN YCJO"/>
    <property type="match status" value="1"/>
</dbReference>
<feature type="transmembrane region" description="Helical" evidence="7">
    <location>
        <begin position="7"/>
        <end position="33"/>
    </location>
</feature>
<dbReference type="InterPro" id="IPR035906">
    <property type="entry name" value="MetI-like_sf"/>
</dbReference>
<reference evidence="10" key="1">
    <citation type="journal article" date="2019" name="Int. J. Syst. Evol. Microbiol.">
        <title>The Global Catalogue of Microorganisms (GCM) 10K type strain sequencing project: providing services to taxonomists for standard genome sequencing and annotation.</title>
        <authorList>
            <consortium name="The Broad Institute Genomics Platform"/>
            <consortium name="The Broad Institute Genome Sequencing Center for Infectious Disease"/>
            <person name="Wu L."/>
            <person name="Ma J."/>
        </authorList>
    </citation>
    <scope>NUCLEOTIDE SEQUENCE [LARGE SCALE GENOMIC DNA]</scope>
    <source>
        <strain evidence="10">CGMCC 1.18575</strain>
    </source>
</reference>
<name>A0ABW0I0Y4_9BACL</name>
<evidence type="ECO:0000256" key="5">
    <source>
        <dbReference type="ARBA" id="ARBA00022989"/>
    </source>
</evidence>
<comment type="similarity">
    <text evidence="7">Belongs to the binding-protein-dependent transport system permease family.</text>
</comment>
<evidence type="ECO:0000259" key="8">
    <source>
        <dbReference type="PROSITE" id="PS50928"/>
    </source>
</evidence>
<evidence type="ECO:0000256" key="6">
    <source>
        <dbReference type="ARBA" id="ARBA00023136"/>
    </source>
</evidence>
<feature type="transmembrane region" description="Helical" evidence="7">
    <location>
        <begin position="104"/>
        <end position="125"/>
    </location>
</feature>
<comment type="subcellular location">
    <subcellularLocation>
        <location evidence="1 7">Cell membrane</location>
        <topology evidence="1 7">Multi-pass membrane protein</topology>
    </subcellularLocation>
</comment>
<evidence type="ECO:0000256" key="7">
    <source>
        <dbReference type="RuleBase" id="RU363032"/>
    </source>
</evidence>
<feature type="domain" description="ABC transmembrane type-1" evidence="8">
    <location>
        <begin position="67"/>
        <end position="280"/>
    </location>
</feature>
<keyword evidence="3" id="KW-1003">Cell membrane</keyword>